<organism evidence="2 3">
    <name type="scientific">Phaeosphaeria nodorum (strain SN15 / ATCC MYA-4574 / FGSC 10173)</name>
    <name type="common">Glume blotch fungus</name>
    <name type="synonym">Parastagonospora nodorum</name>
    <dbReference type="NCBI Taxonomy" id="321614"/>
    <lineage>
        <taxon>Eukaryota</taxon>
        <taxon>Fungi</taxon>
        <taxon>Dikarya</taxon>
        <taxon>Ascomycota</taxon>
        <taxon>Pezizomycotina</taxon>
        <taxon>Dothideomycetes</taxon>
        <taxon>Pleosporomycetidae</taxon>
        <taxon>Pleosporales</taxon>
        <taxon>Pleosporineae</taxon>
        <taxon>Phaeosphaeriaceae</taxon>
        <taxon>Parastagonospora</taxon>
    </lineage>
</organism>
<dbReference type="AlphaFoldDB" id="A0A7U2F7C9"/>
<gene>
    <name evidence="2" type="ORF">JI435_151900</name>
</gene>
<keyword evidence="3" id="KW-1185">Reference proteome</keyword>
<keyword evidence="1" id="KW-1133">Transmembrane helix</keyword>
<evidence type="ECO:0000313" key="2">
    <source>
        <dbReference type="EMBL" id="QRC97850.1"/>
    </source>
</evidence>
<evidence type="ECO:0000256" key="1">
    <source>
        <dbReference type="SAM" id="Phobius"/>
    </source>
</evidence>
<sequence length="261" mass="27961">MRNNIDDCTLEAVPKSELVTSYTYSVPENSPPYALIHESRHGPPIESTVELPPDSHQKPRRALFLSWPCLVVYAILVAVAAGVVGGLLGKHIATKSYEQDRATFQQGASGSQACTSPVSPAASATSTPTSASAFAIPTTGCTPVTQQRSFKSITKFLAWPYTTWCATGWGNDELVAMAVSTPSDCVEACAMYNTHKGSNERQCVGGGFIPEWVNQSQAMEQSGGMPYNCFLKSNDTGTGRNNKNFEVVSLCMQGACLDVMT</sequence>
<name>A0A7U2F7C9_PHANO</name>
<dbReference type="KEGG" id="pno:SNOG_15190"/>
<dbReference type="OrthoDB" id="5358884at2759"/>
<feature type="transmembrane region" description="Helical" evidence="1">
    <location>
        <begin position="64"/>
        <end position="88"/>
    </location>
</feature>
<dbReference type="VEuPathDB" id="FungiDB:JI435_151900"/>
<protein>
    <submittedName>
        <fullName evidence="2">Uncharacterized protein</fullName>
    </submittedName>
</protein>
<reference evidence="3" key="1">
    <citation type="journal article" date="2021" name="BMC Genomics">
        <title>Chromosome-level genome assembly and manually-curated proteome of model necrotroph Parastagonospora nodorum Sn15 reveals a genome-wide trove of candidate effector homologs, and redundancy of virulence-related functions within an accessory chromosome.</title>
        <authorList>
            <person name="Bertazzoni S."/>
            <person name="Jones D.A.B."/>
            <person name="Phan H.T."/>
            <person name="Tan K.-C."/>
            <person name="Hane J.K."/>
        </authorList>
    </citation>
    <scope>NUCLEOTIDE SEQUENCE [LARGE SCALE GENOMIC DNA]</scope>
    <source>
        <strain evidence="3">SN15 / ATCC MYA-4574 / FGSC 10173)</strain>
    </source>
</reference>
<evidence type="ECO:0000313" key="3">
    <source>
        <dbReference type="Proteomes" id="UP000663193"/>
    </source>
</evidence>
<keyword evidence="1" id="KW-0472">Membrane</keyword>
<dbReference type="RefSeq" id="XP_001805350.1">
    <property type="nucleotide sequence ID" value="XM_001805298.1"/>
</dbReference>
<dbReference type="Proteomes" id="UP000663193">
    <property type="component" value="Chromosome 8"/>
</dbReference>
<dbReference type="EMBL" id="CP069030">
    <property type="protein sequence ID" value="QRC97850.1"/>
    <property type="molecule type" value="Genomic_DNA"/>
</dbReference>
<keyword evidence="1" id="KW-0812">Transmembrane</keyword>
<accession>A0A7U2F7C9</accession>
<proteinExistence type="predicted"/>